<keyword evidence="3" id="KW-1185">Reference proteome</keyword>
<dbReference type="EMBL" id="ONZQ02000020">
    <property type="protein sequence ID" value="SPO07412.1"/>
    <property type="molecule type" value="Genomic_DNA"/>
</dbReference>
<sequence>MSSPSPLGNQDGSPAQVIQMVKGLSEKSTTLPDSPMGGSCPGTATGVDDSAQALSLKCVVASEYPSETRASNHEVTSQLFSQVITAVTPSASDVIRHELQSLDIGLPESVVDKVAQTYTGMVPMERFLLETCGRSGPSLEAGRSSGTSTGGLPVNGISAEKTNEGMVTDRAAPHEQG</sequence>
<dbReference type="AlphaFoldDB" id="A0AAE8T0I4"/>
<evidence type="ECO:0000313" key="3">
    <source>
        <dbReference type="Proteomes" id="UP001187682"/>
    </source>
</evidence>
<feature type="region of interest" description="Disordered" evidence="1">
    <location>
        <begin position="135"/>
        <end position="177"/>
    </location>
</feature>
<name>A0AAE8T0I4_9PEZI</name>
<protein>
    <submittedName>
        <fullName evidence="2">Uncharacterized protein</fullName>
    </submittedName>
</protein>
<comment type="caution">
    <text evidence="2">The sequence shown here is derived from an EMBL/GenBank/DDBJ whole genome shotgun (WGS) entry which is preliminary data.</text>
</comment>
<gene>
    <name evidence="2" type="ORF">DNG_10106</name>
</gene>
<reference evidence="2" key="1">
    <citation type="submission" date="2018-03" db="EMBL/GenBank/DDBJ databases">
        <authorList>
            <person name="Guldener U."/>
        </authorList>
    </citation>
    <scope>NUCLEOTIDE SEQUENCE</scope>
</reference>
<feature type="compositionally biased region" description="Polar residues" evidence="1">
    <location>
        <begin position="1"/>
        <end position="13"/>
    </location>
</feature>
<accession>A0AAE8T0I4</accession>
<organism evidence="2 3">
    <name type="scientific">Cephalotrichum gorgonifer</name>
    <dbReference type="NCBI Taxonomy" id="2041049"/>
    <lineage>
        <taxon>Eukaryota</taxon>
        <taxon>Fungi</taxon>
        <taxon>Dikarya</taxon>
        <taxon>Ascomycota</taxon>
        <taxon>Pezizomycotina</taxon>
        <taxon>Sordariomycetes</taxon>
        <taxon>Hypocreomycetidae</taxon>
        <taxon>Microascales</taxon>
        <taxon>Microascaceae</taxon>
        <taxon>Cephalotrichum</taxon>
    </lineage>
</organism>
<feature type="region of interest" description="Disordered" evidence="1">
    <location>
        <begin position="1"/>
        <end position="41"/>
    </location>
</feature>
<dbReference type="Proteomes" id="UP001187682">
    <property type="component" value="Unassembled WGS sequence"/>
</dbReference>
<evidence type="ECO:0000313" key="2">
    <source>
        <dbReference type="EMBL" id="SPO07412.1"/>
    </source>
</evidence>
<evidence type="ECO:0000256" key="1">
    <source>
        <dbReference type="SAM" id="MobiDB-lite"/>
    </source>
</evidence>
<proteinExistence type="predicted"/>